<evidence type="ECO:0000259" key="9">
    <source>
        <dbReference type="Pfam" id="PF25795"/>
    </source>
</evidence>
<keyword evidence="5" id="KW-0963">Cytoplasm</keyword>
<dbReference type="GO" id="GO:0006611">
    <property type="term" value="P:protein export from nucleus"/>
    <property type="evidence" value="ECO:0007669"/>
    <property type="project" value="TreeGrafter"/>
</dbReference>
<reference evidence="10 11" key="1">
    <citation type="submission" date="2023-03" db="EMBL/GenBank/DDBJ databases">
        <title>High recombination rates correlate with genetic variation in Cardiocondyla obscurior ants.</title>
        <authorList>
            <person name="Errbii M."/>
        </authorList>
    </citation>
    <scope>NUCLEOTIDE SEQUENCE [LARGE SCALE GENOMIC DNA]</scope>
    <source>
        <strain evidence="10">Alpha-2009</strain>
        <tissue evidence="10">Whole body</tissue>
    </source>
</reference>
<feature type="domain" description="Exportin-7/Ran-binding protein 17 TPR repeats" evidence="9">
    <location>
        <begin position="398"/>
        <end position="542"/>
    </location>
</feature>
<evidence type="ECO:0000256" key="1">
    <source>
        <dbReference type="ARBA" id="ARBA00004123"/>
    </source>
</evidence>
<dbReference type="InterPro" id="IPR044189">
    <property type="entry name" value="XPO4/7-like"/>
</dbReference>
<dbReference type="GO" id="GO:0005049">
    <property type="term" value="F:nuclear export signal receptor activity"/>
    <property type="evidence" value="ECO:0007669"/>
    <property type="project" value="InterPro"/>
</dbReference>
<name>A0AAW2ESP1_9HYME</name>
<gene>
    <name evidence="10" type="ORF">PUN28_015377</name>
</gene>
<evidence type="ECO:0000313" key="11">
    <source>
        <dbReference type="Proteomes" id="UP001430953"/>
    </source>
</evidence>
<evidence type="ECO:0000256" key="5">
    <source>
        <dbReference type="ARBA" id="ARBA00022490"/>
    </source>
</evidence>
<keyword evidence="11" id="KW-1185">Reference proteome</keyword>
<dbReference type="Gene3D" id="1.25.10.10">
    <property type="entry name" value="Leucine-rich Repeat Variant"/>
    <property type="match status" value="2"/>
</dbReference>
<evidence type="ECO:0000256" key="6">
    <source>
        <dbReference type="ARBA" id="ARBA00022927"/>
    </source>
</evidence>
<proteinExistence type="inferred from homology"/>
<organism evidence="10 11">
    <name type="scientific">Cardiocondyla obscurior</name>
    <dbReference type="NCBI Taxonomy" id="286306"/>
    <lineage>
        <taxon>Eukaryota</taxon>
        <taxon>Metazoa</taxon>
        <taxon>Ecdysozoa</taxon>
        <taxon>Arthropoda</taxon>
        <taxon>Hexapoda</taxon>
        <taxon>Insecta</taxon>
        <taxon>Pterygota</taxon>
        <taxon>Neoptera</taxon>
        <taxon>Endopterygota</taxon>
        <taxon>Hymenoptera</taxon>
        <taxon>Apocrita</taxon>
        <taxon>Aculeata</taxon>
        <taxon>Formicoidea</taxon>
        <taxon>Formicidae</taxon>
        <taxon>Myrmicinae</taxon>
        <taxon>Cardiocondyla</taxon>
    </lineage>
</organism>
<dbReference type="GO" id="GO:0005737">
    <property type="term" value="C:cytoplasm"/>
    <property type="evidence" value="ECO:0007669"/>
    <property type="project" value="UniProtKB-SubCell"/>
</dbReference>
<dbReference type="Pfam" id="PF25795">
    <property type="entry name" value="TPR_XPO7"/>
    <property type="match status" value="1"/>
</dbReference>
<dbReference type="InterPro" id="IPR016024">
    <property type="entry name" value="ARM-type_fold"/>
</dbReference>
<comment type="similarity">
    <text evidence="3">Belongs to the exportin family.</text>
</comment>
<dbReference type="GO" id="GO:0005643">
    <property type="term" value="C:nuclear pore"/>
    <property type="evidence" value="ECO:0007669"/>
    <property type="project" value="TreeGrafter"/>
</dbReference>
<protein>
    <recommendedName>
        <fullName evidence="8">Exportin-4</fullName>
    </recommendedName>
</protein>
<evidence type="ECO:0000256" key="3">
    <source>
        <dbReference type="ARBA" id="ARBA00009466"/>
    </source>
</evidence>
<evidence type="ECO:0000256" key="7">
    <source>
        <dbReference type="ARBA" id="ARBA00023242"/>
    </source>
</evidence>
<dbReference type="PANTHER" id="PTHR12596:SF1">
    <property type="entry name" value="EXPORTIN-4"/>
    <property type="match status" value="1"/>
</dbReference>
<dbReference type="Proteomes" id="UP001430953">
    <property type="component" value="Unassembled WGS sequence"/>
</dbReference>
<evidence type="ECO:0000256" key="8">
    <source>
        <dbReference type="ARBA" id="ARBA00040444"/>
    </source>
</evidence>
<dbReference type="InterPro" id="IPR011989">
    <property type="entry name" value="ARM-like"/>
</dbReference>
<keyword evidence="6" id="KW-0653">Protein transport</keyword>
<evidence type="ECO:0000313" key="10">
    <source>
        <dbReference type="EMBL" id="KAL0106779.1"/>
    </source>
</evidence>
<evidence type="ECO:0000256" key="4">
    <source>
        <dbReference type="ARBA" id="ARBA00022448"/>
    </source>
</evidence>
<comment type="caution">
    <text evidence="10">The sequence shown here is derived from an EMBL/GenBank/DDBJ whole genome shotgun (WGS) entry which is preliminary data.</text>
</comment>
<dbReference type="PANTHER" id="PTHR12596">
    <property type="entry name" value="EXPORTIN 4,7-RELATED"/>
    <property type="match status" value="1"/>
</dbReference>
<sequence>MKQIFKFCMEVLSELIKKDFDDGTLPLVKSLLSIVESILVWGFICPTLPKRLLLRSMYEVYESGNNPPLRLSMHWQDVILDPAVLDLFFTLYWKVRSNPQLAHHAMNCLIQLASLHGKTLSVEQVRVQYLTNYMQRFLKLVLSIEIGDQEANGITNIIRKINYFFQSSLKSLPEDLYKSFIEQITRLTCLFIECAAQEESIRADDCLYMEAMEHMFEVWSCMLYSAFIFPPGFCKESSIQIFNVYLRCHLSPPEGVRNPGKSLNEEVADVEDDDKVKFKEQLQIIGNLGRQAPEHSLPLLAQLLEDRIRKLRDNLNILVEQNESSSRPASMDELYEDLHWLILITGHVLCMESEGETALIPLEITRCSMKQSREGNVDVNRTLEFLVSSQNVQSDISSPTDSIDQVIRLITAVFRLCTIEKTAISIHLENILSPELSSTIIWFLHRWSEIYLLPTEDYYSELSTTLLHAFGEDGPGALWSMNFLLDKVICNINAFKSEPTLIDETIKLLISLVNSRTRAHCLSKSEQFTYIIELAMKGQYDFPQVIKRGLMRAVVHAGSVVQNTEQYYWSRTLESLQNRFTQLISSDNFMSSYHEERIKVQIIDILESCIGVVQGAESPIVAPVYQHTFPILVELPKILSLYHNYQDIVQLILELFNEYTKILFFLTEANSIRVYETCMLAMQTYARCNSHRFTVDSTAEEDSFQDILLLMRLLTNLLIKDIFNFNQDSNQSANQLASATPAAEHVPSTDVFLHGLNIIMPLMTMNLLKFPSLCLQYFKMITFVCDLCPEKVFNLSAKLLQQLLASVELGLYSFGNEVASLCCDTIQVLTKHIHKEVTQGQPRRDIMAPFLNLLMSLILSHQMDSDLIPNASIPLYHLIYCYQEQYQQLIQNILSTQTDPQVAQRLANAFTALTKDVNFSQNLNNRPQRLLFKDNFDKFVVNVQGFLMVK</sequence>
<dbReference type="AlphaFoldDB" id="A0AAW2ESP1"/>
<evidence type="ECO:0000256" key="2">
    <source>
        <dbReference type="ARBA" id="ARBA00004496"/>
    </source>
</evidence>
<comment type="subcellular location">
    <subcellularLocation>
        <location evidence="2">Cytoplasm</location>
    </subcellularLocation>
    <subcellularLocation>
        <location evidence="1">Nucleus</location>
    </subcellularLocation>
</comment>
<dbReference type="EMBL" id="JADYXP020000017">
    <property type="protein sequence ID" value="KAL0106779.1"/>
    <property type="molecule type" value="Genomic_DNA"/>
</dbReference>
<keyword evidence="7" id="KW-0539">Nucleus</keyword>
<accession>A0AAW2ESP1</accession>
<keyword evidence="4" id="KW-0813">Transport</keyword>
<dbReference type="SUPFAM" id="SSF48371">
    <property type="entry name" value="ARM repeat"/>
    <property type="match status" value="1"/>
</dbReference>
<dbReference type="InterPro" id="IPR057947">
    <property type="entry name" value="TPR_XPO7/RBP17"/>
</dbReference>